<gene>
    <name evidence="8" type="primary">yjiA</name>
    <name evidence="8" type="ORF">ACCAA_660041</name>
</gene>
<organism evidence="8 9">
    <name type="scientific">Candidatus Accumulibacter aalborgensis</name>
    <dbReference type="NCBI Taxonomy" id="1860102"/>
    <lineage>
        <taxon>Bacteria</taxon>
        <taxon>Pseudomonadati</taxon>
        <taxon>Pseudomonadota</taxon>
        <taxon>Betaproteobacteria</taxon>
        <taxon>Candidatus Accumulibacter</taxon>
    </lineage>
</organism>
<dbReference type="GO" id="GO:0016787">
    <property type="term" value="F:hydrolase activity"/>
    <property type="evidence" value="ECO:0007669"/>
    <property type="project" value="UniProtKB-KW"/>
</dbReference>
<keyword evidence="2" id="KW-0378">Hydrolase</keyword>
<dbReference type="SMART" id="SM00833">
    <property type="entry name" value="CobW_C"/>
    <property type="match status" value="1"/>
</dbReference>
<evidence type="ECO:0000259" key="7">
    <source>
        <dbReference type="SMART" id="SM00833"/>
    </source>
</evidence>
<dbReference type="Pfam" id="PF07683">
    <property type="entry name" value="CobW_C"/>
    <property type="match status" value="1"/>
</dbReference>
<dbReference type="GO" id="GO:0000166">
    <property type="term" value="F:nucleotide binding"/>
    <property type="evidence" value="ECO:0007669"/>
    <property type="project" value="UniProtKB-KW"/>
</dbReference>
<dbReference type="InterPro" id="IPR011629">
    <property type="entry name" value="CobW-like_C"/>
</dbReference>
<comment type="function">
    <text evidence="5">Zinc chaperone that directly transfers zinc cofactor to target proteins, thereby activating them. Zinc is transferred from the CXCC motif in the GTPase domain to the zinc binding site in target proteins in a process requiring GTP hydrolysis.</text>
</comment>
<reference evidence="8 9" key="1">
    <citation type="submission" date="2016-06" db="EMBL/GenBank/DDBJ databases">
        <authorList>
            <person name="Kjaerup R.B."/>
            <person name="Dalgaard T.S."/>
            <person name="Juul-Madsen H.R."/>
        </authorList>
    </citation>
    <scope>NUCLEOTIDE SEQUENCE [LARGE SCALE GENOMIC DNA]</scope>
    <source>
        <strain evidence="8">3</strain>
    </source>
</reference>
<evidence type="ECO:0000256" key="5">
    <source>
        <dbReference type="ARBA" id="ARBA00045658"/>
    </source>
</evidence>
<name>A0A1A8XW91_9PROT</name>
<dbReference type="AlphaFoldDB" id="A0A1A8XW91"/>
<dbReference type="InterPro" id="IPR051316">
    <property type="entry name" value="Zinc-reg_GTPase_activator"/>
</dbReference>
<evidence type="ECO:0000256" key="2">
    <source>
        <dbReference type="ARBA" id="ARBA00022801"/>
    </source>
</evidence>
<protein>
    <submittedName>
        <fullName evidence="8">Putative GTPase</fullName>
    </submittedName>
</protein>
<dbReference type="Proteomes" id="UP000199169">
    <property type="component" value="Unassembled WGS sequence"/>
</dbReference>
<dbReference type="CDD" id="cd03112">
    <property type="entry name" value="CobW-like"/>
    <property type="match status" value="1"/>
</dbReference>
<comment type="similarity">
    <text evidence="4">Belongs to the SIMIBI class G3E GTPase family. ZNG1 subfamily.</text>
</comment>
<dbReference type="EMBL" id="FLQX01000145">
    <property type="protein sequence ID" value="SBT08981.1"/>
    <property type="molecule type" value="Genomic_DNA"/>
</dbReference>
<evidence type="ECO:0000313" key="9">
    <source>
        <dbReference type="Proteomes" id="UP000199169"/>
    </source>
</evidence>
<keyword evidence="1" id="KW-0547">Nucleotide-binding</keyword>
<proteinExistence type="inferred from homology"/>
<dbReference type="Gene3D" id="3.30.1220.10">
    <property type="entry name" value="CobW-like, C-terminal domain"/>
    <property type="match status" value="1"/>
</dbReference>
<evidence type="ECO:0000256" key="4">
    <source>
        <dbReference type="ARBA" id="ARBA00034320"/>
    </source>
</evidence>
<dbReference type="RefSeq" id="WP_186408562.1">
    <property type="nucleotide sequence ID" value="NZ_FLQX01000145.1"/>
</dbReference>
<dbReference type="SUPFAM" id="SSF52540">
    <property type="entry name" value="P-loop containing nucleoside triphosphate hydrolases"/>
    <property type="match status" value="1"/>
</dbReference>
<dbReference type="Pfam" id="PF02492">
    <property type="entry name" value="cobW"/>
    <property type="match status" value="1"/>
</dbReference>
<dbReference type="PANTHER" id="PTHR13748">
    <property type="entry name" value="COBW-RELATED"/>
    <property type="match status" value="1"/>
</dbReference>
<dbReference type="GO" id="GO:0005737">
    <property type="term" value="C:cytoplasm"/>
    <property type="evidence" value="ECO:0007669"/>
    <property type="project" value="TreeGrafter"/>
</dbReference>
<accession>A0A1A8XW91</accession>
<evidence type="ECO:0000256" key="6">
    <source>
        <dbReference type="ARBA" id="ARBA00049117"/>
    </source>
</evidence>
<dbReference type="InterPro" id="IPR036627">
    <property type="entry name" value="CobW-likC_sf"/>
</dbReference>
<dbReference type="InterPro" id="IPR027417">
    <property type="entry name" value="P-loop_NTPase"/>
</dbReference>
<dbReference type="STRING" id="1860102.ACCAA_660041"/>
<dbReference type="PANTHER" id="PTHR13748:SF62">
    <property type="entry name" value="COBW DOMAIN-CONTAINING PROTEIN"/>
    <property type="match status" value="1"/>
</dbReference>
<evidence type="ECO:0000256" key="3">
    <source>
        <dbReference type="ARBA" id="ARBA00023186"/>
    </source>
</evidence>
<sequence length="358" mass="38712">MTVCTPLPVTLLSGFLGAGKTTVLNALLNHADGLRFAVVENEFGAINIDSQLISRRSGGIIELTNGCVCCTVSADLVRGLQELAARRVAGELSFDWIIIETTGLADPGAVAQTFFAAPELRDDFMLDGIVVVVDALHAQKQLDQHSVVQRQVGFADRLLLAKCDLVDTDAIAVLAERLARINPRAPQQRLAQGRAEPGSLLGIGGFNLDASLLAADADQRSPARFTPLATSTRGAVRWSRRPAAHDDEISSFLLEAGEVDLDRVGSFVQSLIDEFGDELLRYKGILAIPDENRKLIFQGVQRVAGFDYGEVWAPEEVRVSRIVLIGKQLPEARLREAFLKSTITPSIADDGKAPKVIH</sequence>
<dbReference type="InterPro" id="IPR003495">
    <property type="entry name" value="CobW/HypB/UreG_nucleotide-bd"/>
</dbReference>
<evidence type="ECO:0000313" key="8">
    <source>
        <dbReference type="EMBL" id="SBT08981.1"/>
    </source>
</evidence>
<comment type="catalytic activity">
    <reaction evidence="6">
        <text>GTP + H2O = GDP + phosphate + H(+)</text>
        <dbReference type="Rhea" id="RHEA:19669"/>
        <dbReference type="ChEBI" id="CHEBI:15377"/>
        <dbReference type="ChEBI" id="CHEBI:15378"/>
        <dbReference type="ChEBI" id="CHEBI:37565"/>
        <dbReference type="ChEBI" id="CHEBI:43474"/>
        <dbReference type="ChEBI" id="CHEBI:58189"/>
    </reaction>
    <physiologicalReaction direction="left-to-right" evidence="6">
        <dbReference type="Rhea" id="RHEA:19670"/>
    </physiologicalReaction>
</comment>
<evidence type="ECO:0000256" key="1">
    <source>
        <dbReference type="ARBA" id="ARBA00022741"/>
    </source>
</evidence>
<keyword evidence="9" id="KW-1185">Reference proteome</keyword>
<dbReference type="Gene3D" id="3.40.50.300">
    <property type="entry name" value="P-loop containing nucleotide triphosphate hydrolases"/>
    <property type="match status" value="1"/>
</dbReference>
<keyword evidence="3" id="KW-0143">Chaperone</keyword>
<dbReference type="SUPFAM" id="SSF90002">
    <property type="entry name" value="Hypothetical protein YjiA, C-terminal domain"/>
    <property type="match status" value="1"/>
</dbReference>
<feature type="domain" description="CobW C-terminal" evidence="7">
    <location>
        <begin position="249"/>
        <end position="342"/>
    </location>
</feature>